<dbReference type="PANTHER" id="PTHR15439:SF0">
    <property type="entry name" value="CELL DIVISION CYCLE AND APOPTOSIS REGULATOR PROTEIN 1-RELATED"/>
    <property type="match status" value="1"/>
</dbReference>
<dbReference type="GO" id="GO:0008270">
    <property type="term" value="F:zinc ion binding"/>
    <property type="evidence" value="ECO:0007669"/>
    <property type="project" value="UniProtKB-KW"/>
</dbReference>
<dbReference type="SMART" id="SM00343">
    <property type="entry name" value="ZnF_C2HC"/>
    <property type="match status" value="1"/>
</dbReference>
<evidence type="ECO:0008006" key="12">
    <source>
        <dbReference type="Google" id="ProtNLM"/>
    </source>
</evidence>
<protein>
    <recommendedName>
        <fullName evidence="12">DWNN domain-containing protein</fullName>
    </recommendedName>
</protein>
<dbReference type="GO" id="GO:0016567">
    <property type="term" value="P:protein ubiquitination"/>
    <property type="evidence" value="ECO:0007669"/>
    <property type="project" value="InterPro"/>
</dbReference>
<feature type="region of interest" description="Disordered" evidence="7">
    <location>
        <begin position="566"/>
        <end position="602"/>
    </location>
</feature>
<gene>
    <name evidence="10" type="ORF">OSB04_010990</name>
</gene>
<dbReference type="GO" id="GO:0006511">
    <property type="term" value="P:ubiquitin-dependent protein catabolic process"/>
    <property type="evidence" value="ECO:0007669"/>
    <property type="project" value="TreeGrafter"/>
</dbReference>
<evidence type="ECO:0000256" key="7">
    <source>
        <dbReference type="SAM" id="MobiDB-lite"/>
    </source>
</evidence>
<feature type="domain" description="DWNN" evidence="9">
    <location>
        <begin position="3"/>
        <end position="76"/>
    </location>
</feature>
<reference evidence="10" key="1">
    <citation type="submission" date="2023-03" db="EMBL/GenBank/DDBJ databases">
        <title>Chromosome-scale reference genome and RAD-based genetic map of yellow starthistle (Centaurea solstitialis) reveal putative structural variation and QTLs associated with invader traits.</title>
        <authorList>
            <person name="Reatini B."/>
            <person name="Cang F.A."/>
            <person name="Jiang Q."/>
            <person name="Mckibben M.T.W."/>
            <person name="Barker M.S."/>
            <person name="Rieseberg L.H."/>
            <person name="Dlugosch K.M."/>
        </authorList>
    </citation>
    <scope>NUCLEOTIDE SEQUENCE</scope>
    <source>
        <strain evidence="10">CAN-66</strain>
        <tissue evidence="10">Leaf</tissue>
    </source>
</reference>
<evidence type="ECO:0000259" key="9">
    <source>
        <dbReference type="PROSITE" id="PS51282"/>
    </source>
</evidence>
<dbReference type="Gene3D" id="3.10.20.90">
    <property type="entry name" value="Phosphatidylinositol 3-kinase Catalytic Subunit, Chain A, domain 1"/>
    <property type="match status" value="1"/>
</dbReference>
<organism evidence="10 11">
    <name type="scientific">Centaurea solstitialis</name>
    <name type="common">yellow star-thistle</name>
    <dbReference type="NCBI Taxonomy" id="347529"/>
    <lineage>
        <taxon>Eukaryota</taxon>
        <taxon>Viridiplantae</taxon>
        <taxon>Streptophyta</taxon>
        <taxon>Embryophyta</taxon>
        <taxon>Tracheophyta</taxon>
        <taxon>Spermatophyta</taxon>
        <taxon>Magnoliopsida</taxon>
        <taxon>eudicotyledons</taxon>
        <taxon>Gunneridae</taxon>
        <taxon>Pentapetalae</taxon>
        <taxon>asterids</taxon>
        <taxon>campanulids</taxon>
        <taxon>Asterales</taxon>
        <taxon>Asteraceae</taxon>
        <taxon>Carduoideae</taxon>
        <taxon>Cardueae</taxon>
        <taxon>Centaureinae</taxon>
        <taxon>Centaurea</taxon>
    </lineage>
</organism>
<dbReference type="InterPro" id="IPR001878">
    <property type="entry name" value="Znf_CCHC"/>
</dbReference>
<comment type="caution">
    <text evidence="10">The sequence shown here is derived from an EMBL/GenBank/DDBJ whole genome shotgun (WGS) entry which is preliminary data.</text>
</comment>
<evidence type="ECO:0000256" key="3">
    <source>
        <dbReference type="ARBA" id="ARBA00022771"/>
    </source>
</evidence>
<dbReference type="Pfam" id="PF08783">
    <property type="entry name" value="DWNN"/>
    <property type="match status" value="1"/>
</dbReference>
<sequence>MAVHYKFKSAKDFDSISIEGHFITVGNLKDKIFESKKLGKGKDYDLVVINAQTNEEYLDEATLIPKNSSVLIRRLPGLPHKPIVTAPVTNEEEQVVENRHESASKTSSLGDGKLAADHVDDLDDDLFGKDPYDIPEEAPGISINPVNAPSKAEEDEKIQALVNTPALDWNQTLDGFGRGRGFGRGSGGRGFGRCGFERQKPPEGYVCYRCKTPGHFIQQCPTNGDPNFDIKRVKPPTGIPRSMLVATPDGSYVLPSGDTAVLKPNDAAFEKEIEGMPTARKVTELPPELHCPLCKQVMKDAALTSIRDQIISKAKCVCGATGILADNLLPNHTVRDTIRGILETNSNSSPGNHVQGVCNYRDNIYIYIYIYLILCNIDHFAEFYHCVSAKGGQPSLQHVEVTETQGNAKKSPVVQLEALEEGKMTKVPDVSETVHDLRNVEEPALLESGIPAEGKAQHTQVAVEAATKKKKKKVNLPTNVGEMQWEFAAENYGPFPYNPYWNVMHPGMEAYMNPYGGVIPPFMGYGPFGAPGMIPPPIPPQRDLVEPGKHMNDEPPIMSREEFEARKAELRHKHRPEAGGQSRRSFKYQESQREVGNSGDVSSNNLKSVHAINLWDDSELYGLLHYVVQYKQLMQVDPIGGVLWAAKVSRCPIGLLRN</sequence>
<dbReference type="PANTHER" id="PTHR15439">
    <property type="entry name" value="RETINOBLASTOMA-BINDING PROTEIN 6"/>
    <property type="match status" value="1"/>
</dbReference>
<dbReference type="InterPro" id="IPR014891">
    <property type="entry name" value="DWNN_domain"/>
</dbReference>
<evidence type="ECO:0000256" key="4">
    <source>
        <dbReference type="ARBA" id="ARBA00022833"/>
    </source>
</evidence>
<dbReference type="Gene3D" id="4.10.60.10">
    <property type="entry name" value="Zinc finger, CCHC-type"/>
    <property type="match status" value="1"/>
</dbReference>
<proteinExistence type="predicted"/>
<keyword evidence="2" id="KW-0479">Metal-binding</keyword>
<dbReference type="Pfam" id="PF13696">
    <property type="entry name" value="zf-CCHC_2"/>
    <property type="match status" value="1"/>
</dbReference>
<dbReference type="Proteomes" id="UP001172457">
    <property type="component" value="Chromosome 3"/>
</dbReference>
<dbReference type="AlphaFoldDB" id="A0AA38TJB3"/>
<feature type="domain" description="CCHC-type" evidence="8">
    <location>
        <begin position="207"/>
        <end position="221"/>
    </location>
</feature>
<dbReference type="InterPro" id="IPR036875">
    <property type="entry name" value="Znf_CCHC_sf"/>
</dbReference>
<keyword evidence="3 6" id="KW-0863">Zinc-finger</keyword>
<evidence type="ECO:0000259" key="8">
    <source>
        <dbReference type="PROSITE" id="PS50158"/>
    </source>
</evidence>
<dbReference type="GO" id="GO:0005634">
    <property type="term" value="C:nucleus"/>
    <property type="evidence" value="ECO:0007669"/>
    <property type="project" value="UniProtKB-SubCell"/>
</dbReference>
<evidence type="ECO:0000313" key="10">
    <source>
        <dbReference type="EMBL" id="KAJ9556376.1"/>
    </source>
</evidence>
<dbReference type="PROSITE" id="PS50158">
    <property type="entry name" value="ZF_CCHC"/>
    <property type="match status" value="1"/>
</dbReference>
<dbReference type="SUPFAM" id="SSF57850">
    <property type="entry name" value="RING/U-box"/>
    <property type="match status" value="1"/>
</dbReference>
<evidence type="ECO:0000256" key="2">
    <source>
        <dbReference type="ARBA" id="ARBA00022723"/>
    </source>
</evidence>
<comment type="subcellular location">
    <subcellularLocation>
        <location evidence="1">Nucleus</location>
    </subcellularLocation>
</comment>
<dbReference type="SUPFAM" id="SSF57756">
    <property type="entry name" value="Retrovirus zinc finger-like domains"/>
    <property type="match status" value="1"/>
</dbReference>
<dbReference type="SMART" id="SM01180">
    <property type="entry name" value="DWNN"/>
    <property type="match status" value="1"/>
</dbReference>
<evidence type="ECO:0000256" key="1">
    <source>
        <dbReference type="ARBA" id="ARBA00004123"/>
    </source>
</evidence>
<evidence type="ECO:0000256" key="5">
    <source>
        <dbReference type="ARBA" id="ARBA00023242"/>
    </source>
</evidence>
<dbReference type="GO" id="GO:0006397">
    <property type="term" value="P:mRNA processing"/>
    <property type="evidence" value="ECO:0007669"/>
    <property type="project" value="InterPro"/>
</dbReference>
<evidence type="ECO:0000256" key="6">
    <source>
        <dbReference type="PROSITE-ProRule" id="PRU00047"/>
    </source>
</evidence>
<dbReference type="EMBL" id="JARYMX010000003">
    <property type="protein sequence ID" value="KAJ9556376.1"/>
    <property type="molecule type" value="Genomic_DNA"/>
</dbReference>
<dbReference type="InterPro" id="IPR025829">
    <property type="entry name" value="Zn_knuckle_CX2CX3GHX4C"/>
</dbReference>
<dbReference type="InterPro" id="IPR033489">
    <property type="entry name" value="RBBP6"/>
</dbReference>
<keyword evidence="4" id="KW-0862">Zinc</keyword>
<accession>A0AA38TJB3</accession>
<evidence type="ECO:0000313" key="11">
    <source>
        <dbReference type="Proteomes" id="UP001172457"/>
    </source>
</evidence>
<dbReference type="PROSITE" id="PS51282">
    <property type="entry name" value="DWNN"/>
    <property type="match status" value="1"/>
</dbReference>
<keyword evidence="5" id="KW-0539">Nucleus</keyword>
<name>A0AA38TJB3_9ASTR</name>
<dbReference type="GO" id="GO:0003676">
    <property type="term" value="F:nucleic acid binding"/>
    <property type="evidence" value="ECO:0007669"/>
    <property type="project" value="InterPro"/>
</dbReference>
<keyword evidence="11" id="KW-1185">Reference proteome</keyword>
<dbReference type="GO" id="GO:0061630">
    <property type="term" value="F:ubiquitin protein ligase activity"/>
    <property type="evidence" value="ECO:0007669"/>
    <property type="project" value="InterPro"/>
</dbReference>